<evidence type="ECO:0000313" key="2">
    <source>
        <dbReference type="EMBL" id="OTP73786.1"/>
    </source>
</evidence>
<dbReference type="EMBL" id="NBTY01000097">
    <property type="protein sequence ID" value="OTP73786.1"/>
    <property type="molecule type" value="Genomic_DNA"/>
</dbReference>
<comment type="caution">
    <text evidence="2">The sequence shown here is derived from an EMBL/GenBank/DDBJ whole genome shotgun (WGS) entry which is preliminary data.</text>
</comment>
<evidence type="ECO:0000313" key="3">
    <source>
        <dbReference type="Proteomes" id="UP000194546"/>
    </source>
</evidence>
<sequence length="456" mass="48953">MSQTHGRYSGTRDKGQHQSRQPSNSTPRRPNKPYVKAPPARDLAQTASIFKTRSFKLLVDAVGAENIALGLDSNLTRVAELVNGEKFTPETAFHMETTLGLPHGFFDQPNPVLTPEIVARLRSPLDFIYSNVELESAYAEVMRPAPSTQFNHYPTLTDHPPGEPEMTKKTNGGSPKAVAKSNTTAAKPTRVTPPQTVPGKTKAPSKAAAQQSLPLNDVAALEKIRRANLHVLTARKGSKVRLGAVMELSDSNMANRFYGQKRLDDAEANRFTERLGLPTGWLDVPRTATDIPKSVSDLLVPSSGVHAGRQEELSPVAEPKAPVAKTAANIEARKADPRIATIHDANGTGHPTGVVSETEAVVEHQDQAVPSVAESPVLQPIDSNVSSSPAHQEFAAPPEAHGSGQPYRLIPATSLDDLLGIAPIAEALLKTLAGKARTGRLDELKALELLRQAVLL</sequence>
<feature type="compositionally biased region" description="Polar residues" evidence="1">
    <location>
        <begin position="18"/>
        <end position="28"/>
    </location>
</feature>
<feature type="region of interest" description="Disordered" evidence="1">
    <location>
        <begin position="151"/>
        <end position="211"/>
    </location>
</feature>
<name>A0A242MS09_CABSO</name>
<dbReference type="RefSeq" id="WP_086381993.1">
    <property type="nucleotide sequence ID" value="NZ_NBTY01000097.1"/>
</dbReference>
<dbReference type="AlphaFoldDB" id="A0A242MS09"/>
<feature type="region of interest" description="Disordered" evidence="1">
    <location>
        <begin position="1"/>
        <end position="40"/>
    </location>
</feature>
<evidence type="ECO:0000256" key="1">
    <source>
        <dbReference type="SAM" id="MobiDB-lite"/>
    </source>
</evidence>
<organism evidence="2 3">
    <name type="scientific">Caballeronia sordidicola</name>
    <name type="common">Burkholderia sordidicola</name>
    <dbReference type="NCBI Taxonomy" id="196367"/>
    <lineage>
        <taxon>Bacteria</taxon>
        <taxon>Pseudomonadati</taxon>
        <taxon>Pseudomonadota</taxon>
        <taxon>Betaproteobacteria</taxon>
        <taxon>Burkholderiales</taxon>
        <taxon>Burkholderiaceae</taxon>
        <taxon>Caballeronia</taxon>
    </lineage>
</organism>
<protein>
    <submittedName>
        <fullName evidence="2">Uncharacterized protein</fullName>
    </submittedName>
</protein>
<accession>A0A242MS09</accession>
<proteinExistence type="predicted"/>
<reference evidence="2 3" key="1">
    <citation type="submission" date="2017-03" db="EMBL/GenBank/DDBJ databases">
        <title>Genome analysis of strain PAMC 26510.</title>
        <authorList>
            <person name="Oh H.-M."/>
            <person name="Yang J.-A."/>
        </authorList>
    </citation>
    <scope>NUCLEOTIDE SEQUENCE [LARGE SCALE GENOMIC DNA]</scope>
    <source>
        <strain evidence="2 3">PAMC 26510</strain>
    </source>
</reference>
<gene>
    <name evidence="2" type="ORF">PAMC26510_18020</name>
</gene>
<dbReference type="Proteomes" id="UP000194546">
    <property type="component" value="Unassembled WGS sequence"/>
</dbReference>
<feature type="region of interest" description="Disordered" evidence="1">
    <location>
        <begin position="383"/>
        <end position="406"/>
    </location>
</feature>